<comment type="subcellular location">
    <subcellularLocation>
        <location evidence="1">Membrane</location>
        <topology evidence="1">Multi-pass membrane protein</topology>
    </subcellularLocation>
</comment>
<evidence type="ECO:0000256" key="5">
    <source>
        <dbReference type="PROSITE-ProRule" id="PRU01087"/>
    </source>
</evidence>
<dbReference type="GeneTree" id="ENSGT00390000007149"/>
<keyword evidence="9" id="KW-1185">Reference proteome</keyword>
<feature type="transmembrane region" description="Helical" evidence="6">
    <location>
        <begin position="15"/>
        <end position="37"/>
    </location>
</feature>
<evidence type="ECO:0000313" key="9">
    <source>
        <dbReference type="Proteomes" id="UP000233060"/>
    </source>
</evidence>
<reference evidence="8" key="1">
    <citation type="submission" date="2025-08" db="UniProtKB">
        <authorList>
            <consortium name="Ensembl"/>
        </authorList>
    </citation>
    <scope>IDENTIFICATION</scope>
</reference>
<keyword evidence="2 5" id="KW-0812">Transmembrane</keyword>
<dbReference type="GO" id="GO:0016020">
    <property type="term" value="C:membrane"/>
    <property type="evidence" value="ECO:0007669"/>
    <property type="project" value="UniProtKB-SubCell"/>
</dbReference>
<dbReference type="InterPro" id="IPR033118">
    <property type="entry name" value="EXPERA"/>
</dbReference>
<evidence type="ECO:0000313" key="8">
    <source>
        <dbReference type="Ensembl" id="ENSCATP00000017294.1"/>
    </source>
</evidence>
<dbReference type="PANTHER" id="PTHR31204">
    <property type="entry name" value="SIGMA INTRACELLULAR RECEPTOR 2"/>
    <property type="match status" value="1"/>
</dbReference>
<evidence type="ECO:0000256" key="2">
    <source>
        <dbReference type="ARBA" id="ARBA00022692"/>
    </source>
</evidence>
<keyword evidence="3 5" id="KW-1133">Transmembrane helix</keyword>
<name>A0A2K5LWG6_CERAT</name>
<dbReference type="AlphaFoldDB" id="A0A2K5LWG6"/>
<sequence length="230" mass="27048">MGGPTDRKCHGMESLLGLLFLTRIPITLFMALQVVLLHELYPVEFRNVLKWYAKKFKDTLLWEPSAWFKSFLFYKLVFQLPFFPIATYAFLKGSFPTMTTLIPILSTFLFEDFSKASGFKGQRPETLHERLSPVSVYALYLLIPFVLLMFMLQSPYKYEEKRKKNERNNHWPRVRDACREVVCWIQYKEHCSEPTSSAAFETMAVMSKSKMVSETTSNPHLLLLPFFFFF</sequence>
<dbReference type="Proteomes" id="UP000233060">
    <property type="component" value="Unassembled WGS sequence"/>
</dbReference>
<dbReference type="Ensembl" id="ENSCATT00000041460.1">
    <property type="protein sequence ID" value="ENSCATP00000017294.1"/>
    <property type="gene ID" value="ENSCATG00000032546.1"/>
</dbReference>
<evidence type="ECO:0000259" key="7">
    <source>
        <dbReference type="PROSITE" id="PS51751"/>
    </source>
</evidence>
<feature type="transmembrane region" description="Helical" evidence="6">
    <location>
        <begin position="134"/>
        <end position="152"/>
    </location>
</feature>
<feature type="domain" description="EXPERA" evidence="7">
    <location>
        <begin position="12"/>
        <end position="148"/>
    </location>
</feature>
<keyword evidence="4 5" id="KW-0472">Membrane</keyword>
<reference evidence="8" key="2">
    <citation type="submission" date="2025-09" db="UniProtKB">
        <authorList>
            <consortium name="Ensembl"/>
        </authorList>
    </citation>
    <scope>IDENTIFICATION</scope>
</reference>
<dbReference type="InterPro" id="IPR051987">
    <property type="entry name" value="Sigma-2_receptor-like"/>
</dbReference>
<accession>A0A2K5LWG6</accession>
<evidence type="ECO:0000256" key="3">
    <source>
        <dbReference type="ARBA" id="ARBA00022989"/>
    </source>
</evidence>
<dbReference type="STRING" id="9531.ENSCATP00000017294"/>
<protein>
    <recommendedName>
        <fullName evidence="7">EXPERA domain-containing protein</fullName>
    </recommendedName>
</protein>
<organism evidence="8 9">
    <name type="scientific">Cercocebus atys</name>
    <name type="common">Sooty mangabey</name>
    <name type="synonym">Cercocebus torquatus atys</name>
    <dbReference type="NCBI Taxonomy" id="9531"/>
    <lineage>
        <taxon>Eukaryota</taxon>
        <taxon>Metazoa</taxon>
        <taxon>Chordata</taxon>
        <taxon>Craniata</taxon>
        <taxon>Vertebrata</taxon>
        <taxon>Euteleostomi</taxon>
        <taxon>Mammalia</taxon>
        <taxon>Eutheria</taxon>
        <taxon>Euarchontoglires</taxon>
        <taxon>Primates</taxon>
        <taxon>Haplorrhini</taxon>
        <taxon>Catarrhini</taxon>
        <taxon>Cercopithecidae</taxon>
        <taxon>Cercopithecinae</taxon>
        <taxon>Cercocebus</taxon>
    </lineage>
</organism>
<dbReference type="PANTHER" id="PTHR31204:SF1">
    <property type="entry name" value="SIGMA INTRACELLULAR RECEPTOR 2"/>
    <property type="match status" value="1"/>
</dbReference>
<evidence type="ECO:0000256" key="6">
    <source>
        <dbReference type="SAM" id="Phobius"/>
    </source>
</evidence>
<evidence type="ECO:0000256" key="1">
    <source>
        <dbReference type="ARBA" id="ARBA00004141"/>
    </source>
</evidence>
<dbReference type="PROSITE" id="PS51751">
    <property type="entry name" value="EXPERA"/>
    <property type="match status" value="1"/>
</dbReference>
<dbReference type="Pfam" id="PF05241">
    <property type="entry name" value="EBP"/>
    <property type="match status" value="1"/>
</dbReference>
<proteinExistence type="predicted"/>
<dbReference type="OMA" id="KSEHLGP"/>
<evidence type="ECO:0000256" key="4">
    <source>
        <dbReference type="ARBA" id="ARBA00023136"/>
    </source>
</evidence>
<dbReference type="GO" id="GO:0005783">
    <property type="term" value="C:endoplasmic reticulum"/>
    <property type="evidence" value="ECO:0007669"/>
    <property type="project" value="TreeGrafter"/>
</dbReference>